<gene>
    <name evidence="2" type="ORF">PGQ11_004849</name>
</gene>
<protein>
    <submittedName>
        <fullName evidence="2">Acyl-CoA N-acyltransferase</fullName>
    </submittedName>
</protein>
<organism evidence="2 3">
    <name type="scientific">Apiospora arundinis</name>
    <dbReference type="NCBI Taxonomy" id="335852"/>
    <lineage>
        <taxon>Eukaryota</taxon>
        <taxon>Fungi</taxon>
        <taxon>Dikarya</taxon>
        <taxon>Ascomycota</taxon>
        <taxon>Pezizomycotina</taxon>
        <taxon>Sordariomycetes</taxon>
        <taxon>Xylariomycetidae</taxon>
        <taxon>Amphisphaeriales</taxon>
        <taxon>Apiosporaceae</taxon>
        <taxon>Apiospora</taxon>
    </lineage>
</organism>
<dbReference type="Proteomes" id="UP001390339">
    <property type="component" value="Unassembled WGS sequence"/>
</dbReference>
<dbReference type="PANTHER" id="PTHR43328:SF1">
    <property type="entry name" value="N-ACETYLTRANSFERASE DOMAIN-CONTAINING PROTEIN"/>
    <property type="match status" value="1"/>
</dbReference>
<accession>A0ABR2J9H1</accession>
<dbReference type="Gene3D" id="3.40.630.30">
    <property type="match status" value="1"/>
</dbReference>
<proteinExistence type="predicted"/>
<dbReference type="EMBL" id="JAPCWZ010000003">
    <property type="protein sequence ID" value="KAK8874335.1"/>
    <property type="molecule type" value="Genomic_DNA"/>
</dbReference>
<evidence type="ECO:0000313" key="2">
    <source>
        <dbReference type="EMBL" id="KAK8874335.1"/>
    </source>
</evidence>
<keyword evidence="3" id="KW-1185">Reference proteome</keyword>
<reference evidence="2 3" key="1">
    <citation type="journal article" date="2024" name="IMA Fungus">
        <title>Apiospora arundinis, a panoply of carbohydrate-active enzymes and secondary metabolites.</title>
        <authorList>
            <person name="Sorensen T."/>
            <person name="Petersen C."/>
            <person name="Muurmann A.T."/>
            <person name="Christiansen J.V."/>
            <person name="Brundto M.L."/>
            <person name="Overgaard C.K."/>
            <person name="Boysen A.T."/>
            <person name="Wollenberg R.D."/>
            <person name="Larsen T.O."/>
            <person name="Sorensen J.L."/>
            <person name="Nielsen K.L."/>
            <person name="Sondergaard T.E."/>
        </authorList>
    </citation>
    <scope>NUCLEOTIDE SEQUENCE [LARGE SCALE GENOMIC DNA]</scope>
    <source>
        <strain evidence="2 3">AAU 773</strain>
    </source>
</reference>
<dbReference type="SUPFAM" id="SSF55729">
    <property type="entry name" value="Acyl-CoA N-acyltransferases (Nat)"/>
    <property type="match status" value="1"/>
</dbReference>
<dbReference type="PANTHER" id="PTHR43328">
    <property type="entry name" value="ACETYLTRANSFERASE-RELATED"/>
    <property type="match status" value="1"/>
</dbReference>
<feature type="domain" description="N-acetyltransferase" evidence="1">
    <location>
        <begin position="74"/>
        <end position="235"/>
    </location>
</feature>
<evidence type="ECO:0000313" key="3">
    <source>
        <dbReference type="Proteomes" id="UP001390339"/>
    </source>
</evidence>
<comment type="caution">
    <text evidence="2">The sequence shown here is derived from an EMBL/GenBank/DDBJ whole genome shotgun (WGS) entry which is preliminary data.</text>
</comment>
<sequence length="246" mass="27488">MIGYVDYKYGWNSAKKLRVFTKLDKSRQPPDFHTNYQSNYGDLIRMAATQQTEAPSGALPATIVTTPKCYLRPYDLRDAPAASSLANDAEVVRFLRDRFPHPYTLADSESFIKSTLEAKPALDFAIFATPDGEGSEGEFAGGMGLTPGRDVQSRTWELGYWVGQKFWGQGIATTAVKAFARWAFKTFPELHRIEAEAYHMNLGSMRVLEKAGFTKDGVRRGAACKKGVVMDVHVYGLLRSEIDRLE</sequence>
<name>A0ABR2J9H1_9PEZI</name>
<dbReference type="InterPro" id="IPR000182">
    <property type="entry name" value="GNAT_dom"/>
</dbReference>
<evidence type="ECO:0000259" key="1">
    <source>
        <dbReference type="PROSITE" id="PS51186"/>
    </source>
</evidence>
<dbReference type="PROSITE" id="PS51186">
    <property type="entry name" value="GNAT"/>
    <property type="match status" value="1"/>
</dbReference>
<dbReference type="Pfam" id="PF13302">
    <property type="entry name" value="Acetyltransf_3"/>
    <property type="match status" value="1"/>
</dbReference>
<dbReference type="InterPro" id="IPR016181">
    <property type="entry name" value="Acyl_CoA_acyltransferase"/>
</dbReference>